<evidence type="ECO:0000313" key="3">
    <source>
        <dbReference type="Proteomes" id="UP000295662"/>
    </source>
</evidence>
<evidence type="ECO:0000256" key="1">
    <source>
        <dbReference type="SAM" id="MobiDB-lite"/>
    </source>
</evidence>
<keyword evidence="3" id="KW-1185">Reference proteome</keyword>
<feature type="compositionally biased region" description="Basic and acidic residues" evidence="1">
    <location>
        <begin position="86"/>
        <end position="95"/>
    </location>
</feature>
<comment type="caution">
    <text evidence="2">The sequence shown here is derived from an EMBL/GenBank/DDBJ whole genome shotgun (WGS) entry which is preliminary data.</text>
</comment>
<proteinExistence type="predicted"/>
<dbReference type="Proteomes" id="UP000295662">
    <property type="component" value="Unassembled WGS sequence"/>
</dbReference>
<accession>A0A4R7S2F9</accession>
<gene>
    <name evidence="2" type="ORF">EI77_02569</name>
</gene>
<dbReference type="EMBL" id="SOCA01000003">
    <property type="protein sequence ID" value="TDU71445.1"/>
    <property type="molecule type" value="Genomic_DNA"/>
</dbReference>
<sequence>MSDNLASTAAEELKKWLEVLEKYLNKMESDKASLKAAEKQDAMLKEIKAIKENLAKSPEGPEKDAVTNKLKAVEEKLDAPGNSIKAEQKALDGKAVDGPGAKVDGLSAKPKTGQDAGFSKGENGKWNKNGTEVKDLAKQAQSNSMQNAVKSLGKKG</sequence>
<evidence type="ECO:0000313" key="2">
    <source>
        <dbReference type="EMBL" id="TDU71445.1"/>
    </source>
</evidence>
<feature type="region of interest" description="Disordered" evidence="1">
    <location>
        <begin position="80"/>
        <end position="133"/>
    </location>
</feature>
<protein>
    <submittedName>
        <fullName evidence="2">Uncharacterized protein</fullName>
    </submittedName>
</protein>
<name>A0A4R7S2F9_9BACT</name>
<dbReference type="AlphaFoldDB" id="A0A4R7S2F9"/>
<dbReference type="RefSeq" id="WP_133795598.1">
    <property type="nucleotide sequence ID" value="NZ_SOCA01000003.1"/>
</dbReference>
<reference evidence="2 3" key="1">
    <citation type="submission" date="2019-03" db="EMBL/GenBank/DDBJ databases">
        <title>Genomic Encyclopedia of Archaeal and Bacterial Type Strains, Phase II (KMG-II): from individual species to whole genera.</title>
        <authorList>
            <person name="Goeker M."/>
        </authorList>
    </citation>
    <scope>NUCLEOTIDE SEQUENCE [LARGE SCALE GENOMIC DNA]</scope>
    <source>
        <strain evidence="2 3">ATCC 25309</strain>
    </source>
</reference>
<organism evidence="2 3">
    <name type="scientific">Prosthecobacter fusiformis</name>
    <dbReference type="NCBI Taxonomy" id="48464"/>
    <lineage>
        <taxon>Bacteria</taxon>
        <taxon>Pseudomonadati</taxon>
        <taxon>Verrucomicrobiota</taxon>
        <taxon>Verrucomicrobiia</taxon>
        <taxon>Verrucomicrobiales</taxon>
        <taxon>Verrucomicrobiaceae</taxon>
        <taxon>Prosthecobacter</taxon>
    </lineage>
</organism>